<keyword evidence="1" id="KW-0378">Hydrolase</keyword>
<dbReference type="GO" id="GO:0016787">
    <property type="term" value="F:hydrolase activity"/>
    <property type="evidence" value="ECO:0007669"/>
    <property type="project" value="UniProtKB-KW"/>
</dbReference>
<dbReference type="PANTHER" id="PTHR45766:SF6">
    <property type="entry name" value="SWI_SNF-RELATED MATRIX-ASSOCIATED ACTIN-DEPENDENT REGULATOR OF CHROMATIN SUBFAMILY A-LIKE PROTEIN 1"/>
    <property type="match status" value="1"/>
</dbReference>
<evidence type="ECO:0000259" key="3">
    <source>
        <dbReference type="PROSITE" id="PS51192"/>
    </source>
</evidence>
<keyword evidence="5" id="KW-1185">Reference proteome</keyword>
<comment type="caution">
    <text evidence="4">The sequence shown here is derived from an EMBL/GenBank/DDBJ whole genome shotgun (WGS) entry which is preliminary data.</text>
</comment>
<evidence type="ECO:0000313" key="4">
    <source>
        <dbReference type="EMBL" id="MCP1674452.1"/>
    </source>
</evidence>
<dbReference type="PROSITE" id="PS51192">
    <property type="entry name" value="HELICASE_ATP_BIND_1"/>
    <property type="match status" value="1"/>
</dbReference>
<dbReference type="SUPFAM" id="SSF52540">
    <property type="entry name" value="P-loop containing nucleoside triphosphate hydrolases"/>
    <property type="match status" value="2"/>
</dbReference>
<dbReference type="CDD" id="cd18793">
    <property type="entry name" value="SF2_C_SNF"/>
    <property type="match status" value="1"/>
</dbReference>
<keyword evidence="2" id="KW-0067">ATP-binding</keyword>
<organism evidence="4 5">
    <name type="scientific">Natronocella acetinitrilica</name>
    <dbReference type="NCBI Taxonomy" id="414046"/>
    <lineage>
        <taxon>Bacteria</taxon>
        <taxon>Pseudomonadati</taxon>
        <taxon>Pseudomonadota</taxon>
        <taxon>Gammaproteobacteria</taxon>
        <taxon>Chromatiales</taxon>
        <taxon>Ectothiorhodospiraceae</taxon>
        <taxon>Natronocella</taxon>
    </lineage>
</organism>
<dbReference type="GO" id="GO:0006281">
    <property type="term" value="P:DNA repair"/>
    <property type="evidence" value="ECO:0007669"/>
    <property type="project" value="TreeGrafter"/>
</dbReference>
<dbReference type="Gene3D" id="3.40.50.300">
    <property type="entry name" value="P-loop containing nucleotide triphosphate hydrolases"/>
    <property type="match status" value="1"/>
</dbReference>
<evidence type="ECO:0000256" key="2">
    <source>
        <dbReference type="ARBA" id="ARBA00022806"/>
    </source>
</evidence>
<dbReference type="GO" id="GO:0005524">
    <property type="term" value="F:ATP binding"/>
    <property type="evidence" value="ECO:0007669"/>
    <property type="project" value="InterPro"/>
</dbReference>
<protein>
    <recommendedName>
        <fullName evidence="3">Helicase ATP-binding domain-containing protein</fullName>
    </recommendedName>
</protein>
<dbReference type="Gene3D" id="3.40.50.10810">
    <property type="entry name" value="Tandem AAA-ATPase domain"/>
    <property type="match status" value="1"/>
</dbReference>
<dbReference type="Proteomes" id="UP001205843">
    <property type="component" value="Unassembled WGS sequence"/>
</dbReference>
<dbReference type="Pfam" id="PF00176">
    <property type="entry name" value="SNF2-rel_dom"/>
    <property type="match status" value="1"/>
</dbReference>
<reference evidence="4" key="1">
    <citation type="submission" date="2022-03" db="EMBL/GenBank/DDBJ databases">
        <title>Genomic Encyclopedia of Type Strains, Phase III (KMG-III): the genomes of soil and plant-associated and newly described type strains.</title>
        <authorList>
            <person name="Whitman W."/>
        </authorList>
    </citation>
    <scope>NUCLEOTIDE SEQUENCE</scope>
    <source>
        <strain evidence="4">ANL 6-2</strain>
    </source>
</reference>
<evidence type="ECO:0000256" key="1">
    <source>
        <dbReference type="ARBA" id="ARBA00022801"/>
    </source>
</evidence>
<keyword evidence="2" id="KW-0547">Nucleotide-binding</keyword>
<dbReference type="InterPro" id="IPR049730">
    <property type="entry name" value="SNF2/RAD54-like_C"/>
</dbReference>
<dbReference type="InterPro" id="IPR038718">
    <property type="entry name" value="SNF2-like_sf"/>
</dbReference>
<gene>
    <name evidence="4" type="ORF">J2T57_001554</name>
</gene>
<dbReference type="EMBL" id="JALJXV010000003">
    <property type="protein sequence ID" value="MCP1674452.1"/>
    <property type="molecule type" value="Genomic_DNA"/>
</dbReference>
<accession>A0AAE3KFU1</accession>
<dbReference type="InterPro" id="IPR027417">
    <property type="entry name" value="P-loop_NTPase"/>
</dbReference>
<dbReference type="AlphaFoldDB" id="A0AAE3KFU1"/>
<keyword evidence="2" id="KW-0347">Helicase</keyword>
<dbReference type="GO" id="GO:0004386">
    <property type="term" value="F:helicase activity"/>
    <property type="evidence" value="ECO:0007669"/>
    <property type="project" value="UniProtKB-KW"/>
</dbReference>
<dbReference type="GO" id="GO:0031297">
    <property type="term" value="P:replication fork processing"/>
    <property type="evidence" value="ECO:0007669"/>
    <property type="project" value="TreeGrafter"/>
</dbReference>
<feature type="domain" description="Helicase ATP-binding" evidence="3">
    <location>
        <begin position="119"/>
        <end position="272"/>
    </location>
</feature>
<name>A0AAE3KFU1_9GAMM</name>
<dbReference type="RefSeq" id="WP_253476443.1">
    <property type="nucleotide sequence ID" value="NZ_JALJXV010000003.1"/>
</dbReference>
<dbReference type="InterPro" id="IPR000330">
    <property type="entry name" value="SNF2_N"/>
</dbReference>
<sequence>MRTYGELARDKEAGRWVLCELAPHVAIRLKQLFPRLAKWETRVFRFPADDIHCADLAWFTARYPLAMKAADRKALLAGERRYHRSCTQREEILTPDYTPSVLTGLRPGQAVRPYQGQAIDLVCSRRTLLLGDDVGLGKTYSAAGLMVSPGTLPAAVVVQTNLQYQWEEKLTGFTTLRVHRIRKARPYALPEADVYLFRYSQLLGWIDFFQTGFFTAAVFDEAQELRTGRESAKGRAAAALAAAADYRLGLSATPIYNYGVEMWNIYDILEPGLLGSHEEFLREWTNGDQVVRDPDALGTYLREQHVFLRRTKADVGQQMPPVNTLVEHVSSDPGALAAVEELARALAQKTTTGSFMERGRAGRELDLLLRQATGIGKAPAVAQFVRILLEAGVPVLLAGWHREVYRIWLEALAEFNPVMYTGSESPAQKEAAKRAFASGETNLMIISLRSAAGLDGIQYRCSTVVAGELDWSPKVHEQLVGRLYREGQTTVVDAIYLNTDDGSDPPMVELLGLKDAQSAAIIDPNAPVRRRHSDKGRIQALAERYLAGREGGAAAA</sequence>
<dbReference type="SMART" id="SM00487">
    <property type="entry name" value="DEXDc"/>
    <property type="match status" value="1"/>
</dbReference>
<proteinExistence type="predicted"/>
<dbReference type="PANTHER" id="PTHR45766">
    <property type="entry name" value="DNA ANNEALING HELICASE AND ENDONUCLEASE ZRANB3 FAMILY MEMBER"/>
    <property type="match status" value="1"/>
</dbReference>
<dbReference type="InterPro" id="IPR014001">
    <property type="entry name" value="Helicase_ATP-bd"/>
</dbReference>
<evidence type="ECO:0000313" key="5">
    <source>
        <dbReference type="Proteomes" id="UP001205843"/>
    </source>
</evidence>